<dbReference type="Proteomes" id="UP000275232">
    <property type="component" value="Unassembled WGS sequence"/>
</dbReference>
<protein>
    <submittedName>
        <fullName evidence="2">Uncharacterized protein</fullName>
    </submittedName>
</protein>
<accession>A0A3N5CSW6</accession>
<dbReference type="EMBL" id="RPFZ01000001">
    <property type="protein sequence ID" value="RPF70430.1"/>
    <property type="molecule type" value="Genomic_DNA"/>
</dbReference>
<comment type="caution">
    <text evidence="2">The sequence shown here is derived from an EMBL/GenBank/DDBJ whole genome shotgun (WGS) entry which is preliminary data.</text>
</comment>
<dbReference type="AlphaFoldDB" id="A0A3N5CSW6"/>
<evidence type="ECO:0000313" key="3">
    <source>
        <dbReference type="Proteomes" id="UP000275232"/>
    </source>
</evidence>
<feature type="region of interest" description="Disordered" evidence="1">
    <location>
        <begin position="1"/>
        <end position="60"/>
    </location>
</feature>
<sequence length="60" mass="6977">MSKDKKETAPTTREETLQRARRQDLSAADREEQARLFKAKATERAQRIADNLNRHTATKH</sequence>
<gene>
    <name evidence="2" type="ORF">EG799_01400</name>
</gene>
<feature type="compositionally biased region" description="Basic and acidic residues" evidence="1">
    <location>
        <begin position="1"/>
        <end position="47"/>
    </location>
</feature>
<proteinExistence type="predicted"/>
<reference evidence="2 3" key="1">
    <citation type="submission" date="2018-11" db="EMBL/GenBank/DDBJ databases">
        <title>Erythrobacter spongiae sp. nov., isolated from a marine sponge.</title>
        <authorList>
            <person name="Zhuang L."/>
            <person name="Luo L."/>
        </authorList>
    </citation>
    <scope>NUCLEOTIDE SEQUENCE [LARGE SCALE GENOMIC DNA]</scope>
    <source>
        <strain evidence="2 3">HN-E23</strain>
    </source>
</reference>
<dbReference type="RefSeq" id="WP_123877888.1">
    <property type="nucleotide sequence ID" value="NZ_RPFZ01000001.1"/>
</dbReference>
<organism evidence="2 3">
    <name type="scientific">Aurantiacibacter spongiae</name>
    <dbReference type="NCBI Taxonomy" id="2488860"/>
    <lineage>
        <taxon>Bacteria</taxon>
        <taxon>Pseudomonadati</taxon>
        <taxon>Pseudomonadota</taxon>
        <taxon>Alphaproteobacteria</taxon>
        <taxon>Sphingomonadales</taxon>
        <taxon>Erythrobacteraceae</taxon>
        <taxon>Aurantiacibacter</taxon>
    </lineage>
</organism>
<evidence type="ECO:0000256" key="1">
    <source>
        <dbReference type="SAM" id="MobiDB-lite"/>
    </source>
</evidence>
<keyword evidence="3" id="KW-1185">Reference proteome</keyword>
<name>A0A3N5CSW6_9SPHN</name>
<evidence type="ECO:0000313" key="2">
    <source>
        <dbReference type="EMBL" id="RPF70430.1"/>
    </source>
</evidence>